<proteinExistence type="predicted"/>
<name>A0A4D8QUN4_AZOBR</name>
<dbReference type="Proteomes" id="UP001277471">
    <property type="component" value="Unassembled WGS sequence"/>
</dbReference>
<organism evidence="2 3">
    <name type="scientific">Azospirillum brasilense</name>
    <dbReference type="NCBI Taxonomy" id="192"/>
    <lineage>
        <taxon>Bacteria</taxon>
        <taxon>Pseudomonadati</taxon>
        <taxon>Pseudomonadota</taxon>
        <taxon>Alphaproteobacteria</taxon>
        <taxon>Rhodospirillales</taxon>
        <taxon>Azospirillaceae</taxon>
        <taxon>Azospirillum</taxon>
    </lineage>
</organism>
<evidence type="ECO:0000313" key="4">
    <source>
        <dbReference type="Proteomes" id="UP001277471"/>
    </source>
</evidence>
<evidence type="ECO:0008006" key="5">
    <source>
        <dbReference type="Google" id="ProtNLM"/>
    </source>
</evidence>
<dbReference type="EMBL" id="JAWXYC010000001">
    <property type="protein sequence ID" value="MDX5949760.1"/>
    <property type="molecule type" value="Genomic_DNA"/>
</dbReference>
<dbReference type="GeneID" id="56447840"/>
<dbReference type="RefSeq" id="WP_015989364.1">
    <property type="nucleotide sequence ID" value="NZ_CP032342.1"/>
</dbReference>
<evidence type="ECO:0000313" key="2">
    <source>
        <dbReference type="EMBL" id="QCO12820.1"/>
    </source>
</evidence>
<dbReference type="Proteomes" id="UP000298774">
    <property type="component" value="Plasmid p3"/>
</dbReference>
<keyword evidence="2" id="KW-0614">Plasmid</keyword>
<protein>
    <recommendedName>
        <fullName evidence="5">Ead/Ea22-like family protein</fullName>
    </recommendedName>
</protein>
<keyword evidence="4" id="KW-1185">Reference proteome</keyword>
<geneLocation type="plasmid" evidence="2 3">
    <name>p3</name>
</geneLocation>
<reference evidence="2 3" key="1">
    <citation type="submission" date="2018-09" db="EMBL/GenBank/DDBJ databases">
        <title>Whole genome based analysis of evolution and adaptive divergence in Indian and Brazilian strains of Azospirillum brasilense.</title>
        <authorList>
            <person name="Singh C."/>
            <person name="Tripathi A.K."/>
        </authorList>
    </citation>
    <scope>NUCLEOTIDE SEQUENCE [LARGE SCALE GENOMIC DNA]</scope>
    <source>
        <strain evidence="2 3">MTCC4038</strain>
        <plasmid evidence="2 3">p3</plasmid>
    </source>
</reference>
<evidence type="ECO:0000313" key="3">
    <source>
        <dbReference type="Proteomes" id="UP000298774"/>
    </source>
</evidence>
<dbReference type="AlphaFoldDB" id="A0A4D8QUN4"/>
<gene>
    <name evidence="2" type="ORF">D3868_27825</name>
    <name evidence="1" type="ORF">SIM66_00860</name>
</gene>
<reference evidence="1 4" key="2">
    <citation type="submission" date="2023-11" db="EMBL/GenBank/DDBJ databases">
        <title>MicrobeMod: A computational toolkit for identifying prokaryotic methylation and restriction-modification with nanopore sequencing.</title>
        <authorList>
            <person name="Crits-Christoph A."/>
            <person name="Kang S.C."/>
            <person name="Lee H."/>
            <person name="Ostrov N."/>
        </authorList>
    </citation>
    <scope>NUCLEOTIDE SEQUENCE [LARGE SCALE GENOMIC DNA]</scope>
    <source>
        <strain evidence="1 4">ATCC 29145</strain>
    </source>
</reference>
<accession>A0A4D8QUN4</accession>
<evidence type="ECO:0000313" key="1">
    <source>
        <dbReference type="EMBL" id="MDX5949760.1"/>
    </source>
</evidence>
<sequence>MILSEDQIAEIEARHAAATRGTWMGGPEAEAAGRLYPDWGHVYAHTPDADHPFPLIFDGCWNGVASEEEKSACRAKSIELRRAGAECDWTEPAQVAANRRFIEAAHNTDIPALVASHRLLAAHAKRLADQLDETTARLVGEIAGVEAERDALSLQVARLKEVVRHAIAMRSVVHDTDLCGLELEIAEQKHKDALDEAIDALPAYLKELASLSSPTGGDR</sequence>
<dbReference type="EMBL" id="CP032342">
    <property type="protein sequence ID" value="QCO12820.1"/>
    <property type="molecule type" value="Genomic_DNA"/>
</dbReference>